<dbReference type="EMBL" id="JGZP01000011">
    <property type="protein sequence ID" value="KFI97798.1"/>
    <property type="molecule type" value="Genomic_DNA"/>
</dbReference>
<dbReference type="STRING" id="762211.BSTEL_0609"/>
<reference evidence="1 2" key="1">
    <citation type="submission" date="2014-03" db="EMBL/GenBank/DDBJ databases">
        <title>Genomics of Bifidobacteria.</title>
        <authorList>
            <person name="Ventura M."/>
            <person name="Milani C."/>
            <person name="Lugli G.A."/>
        </authorList>
    </citation>
    <scope>NUCLEOTIDE SEQUENCE [LARGE SCALE GENOMIC DNA]</scope>
    <source>
        <strain evidence="1 2">DSM 23968</strain>
    </source>
</reference>
<proteinExistence type="predicted"/>
<dbReference type="RefSeq" id="WP_193788488.1">
    <property type="nucleotide sequence ID" value="NZ_JGZP01000011.1"/>
</dbReference>
<protein>
    <submittedName>
        <fullName evidence="1">Uncharacterized protein</fullName>
    </submittedName>
</protein>
<comment type="caution">
    <text evidence="1">The sequence shown here is derived from an EMBL/GenBank/DDBJ whole genome shotgun (WGS) entry which is preliminary data.</text>
</comment>
<dbReference type="AlphaFoldDB" id="A0A087DQJ8"/>
<organism evidence="1 2">
    <name type="scientific">Bifidobacterium stellenboschense</name>
    <dbReference type="NCBI Taxonomy" id="762211"/>
    <lineage>
        <taxon>Bacteria</taxon>
        <taxon>Bacillati</taxon>
        <taxon>Actinomycetota</taxon>
        <taxon>Actinomycetes</taxon>
        <taxon>Bifidobacteriales</taxon>
        <taxon>Bifidobacteriaceae</taxon>
        <taxon>Bifidobacterium</taxon>
    </lineage>
</organism>
<accession>A0A087DQJ8</accession>
<gene>
    <name evidence="1" type="ORF">BSTEL_0609</name>
</gene>
<keyword evidence="2" id="KW-1185">Reference proteome</keyword>
<evidence type="ECO:0000313" key="2">
    <source>
        <dbReference type="Proteomes" id="UP000029004"/>
    </source>
</evidence>
<name>A0A087DQJ8_9BIFI</name>
<sequence>MASTFVTLEGLARAVDRLLGMFDTSKRFLAAHPPGSIHTTTSGLNPSDLYGGRWRHMPSTGEHRWLRLEDDTATQDGDGDAFLDAWPVGSIMRTTGLDPASVGGRWERRPDIDAHAWQRVG</sequence>
<evidence type="ECO:0000313" key="1">
    <source>
        <dbReference type="EMBL" id="KFI97798.1"/>
    </source>
</evidence>
<dbReference type="Proteomes" id="UP000029004">
    <property type="component" value="Unassembled WGS sequence"/>
</dbReference>